<dbReference type="STRING" id="4795.A0A225UYG7"/>
<comment type="similarity">
    <text evidence="3">Belongs to the RxLR effector family.</text>
</comment>
<reference evidence="9" key="1">
    <citation type="submission" date="2017-03" db="EMBL/GenBank/DDBJ databases">
        <title>Phytopthora megakarya and P. palmivora, two closely related causual agents of cacao black pod achieved similar genome size and gene model numbers by different mechanisms.</title>
        <authorList>
            <person name="Ali S."/>
            <person name="Shao J."/>
            <person name="Larry D.J."/>
            <person name="Kronmiller B."/>
            <person name="Shen D."/>
            <person name="Strem M.D."/>
            <person name="Melnick R.L."/>
            <person name="Guiltinan M.J."/>
            <person name="Tyler B.M."/>
            <person name="Meinhardt L.W."/>
            <person name="Bailey B.A."/>
        </authorList>
    </citation>
    <scope>NUCLEOTIDE SEQUENCE [LARGE SCALE GENOMIC DNA]</scope>
    <source>
        <strain evidence="9">zdho120</strain>
    </source>
</reference>
<keyword evidence="6" id="KW-0843">Virulence</keyword>
<keyword evidence="4" id="KW-0964">Secreted</keyword>
<evidence type="ECO:0000256" key="6">
    <source>
        <dbReference type="ARBA" id="ARBA00023026"/>
    </source>
</evidence>
<dbReference type="GO" id="GO:0005576">
    <property type="term" value="C:extracellular region"/>
    <property type="evidence" value="ECO:0007669"/>
    <property type="project" value="UniProtKB-SubCell"/>
</dbReference>
<keyword evidence="9" id="KW-1185">Reference proteome</keyword>
<evidence type="ECO:0000313" key="9">
    <source>
        <dbReference type="Proteomes" id="UP000198211"/>
    </source>
</evidence>
<accession>A0A225UYG7</accession>
<feature type="domain" description="RxLR effector PexRD54 WY" evidence="7">
    <location>
        <begin position="49"/>
        <end position="89"/>
    </location>
</feature>
<proteinExistence type="inferred from homology"/>
<comment type="caution">
    <text evidence="8">The sequence shown here is derived from an EMBL/GenBank/DDBJ whole genome shotgun (WGS) entry which is preliminary data.</text>
</comment>
<evidence type="ECO:0000256" key="5">
    <source>
        <dbReference type="ARBA" id="ARBA00022729"/>
    </source>
</evidence>
<evidence type="ECO:0000256" key="1">
    <source>
        <dbReference type="ARBA" id="ARBA00004340"/>
    </source>
</evidence>
<dbReference type="InterPro" id="IPR054463">
    <property type="entry name" value="PexRD54_WY"/>
</dbReference>
<evidence type="ECO:0000259" key="7">
    <source>
        <dbReference type="Pfam" id="PF22748"/>
    </source>
</evidence>
<dbReference type="Proteomes" id="UP000198211">
    <property type="component" value="Unassembled WGS sequence"/>
</dbReference>
<feature type="domain" description="RxLR effector PexRD54 WY" evidence="7">
    <location>
        <begin position="232"/>
        <end position="270"/>
    </location>
</feature>
<organism evidence="8 9">
    <name type="scientific">Phytophthora megakarya</name>
    <dbReference type="NCBI Taxonomy" id="4795"/>
    <lineage>
        <taxon>Eukaryota</taxon>
        <taxon>Sar</taxon>
        <taxon>Stramenopiles</taxon>
        <taxon>Oomycota</taxon>
        <taxon>Peronosporomycetes</taxon>
        <taxon>Peronosporales</taxon>
        <taxon>Peronosporaceae</taxon>
        <taxon>Phytophthora</taxon>
    </lineage>
</organism>
<dbReference type="EMBL" id="NBNE01009996">
    <property type="protein sequence ID" value="OWY97858.1"/>
    <property type="molecule type" value="Genomic_DNA"/>
</dbReference>
<dbReference type="GO" id="GO:0043657">
    <property type="term" value="C:host cell"/>
    <property type="evidence" value="ECO:0007669"/>
    <property type="project" value="UniProtKB-SubCell"/>
</dbReference>
<name>A0A225UYG7_9STRA</name>
<evidence type="ECO:0000313" key="8">
    <source>
        <dbReference type="EMBL" id="OWY97858.1"/>
    </source>
</evidence>
<comment type="subcellular location">
    <subcellularLocation>
        <location evidence="1">Host cell</location>
    </subcellularLocation>
    <subcellularLocation>
        <location evidence="2">Secreted</location>
    </subcellularLocation>
</comment>
<sequence>FNAKHPNQQTTLIKTLTSHYDDVALAKIIEGAKQIPTTATMAKRLQTEQLYRWLLQQKKPEDIFTLMKLDKAGEQLFKDPLVVTWAKYVDVYNKANPNQKTTLFSAVKTYNDETLAQMLLAAKSAPNMEKIAVRIQADLTNVWLFDLKKTPNDVFRVLKLKDKEQLLENPIFISWVKYLDDFNAINPQNAETVISTLAKQYSSAKLGTLLIEAQKNPTTAKQAKQLYRDMLKNWLENGNTPSYVFKRLQLPATGDNLLDSPLFTTWLEYVSYFRKKRPRQKTSAISILSENYKDDVLAKMLVNARDVPKTETTAAGLLDSLTIGWMHRKHDVPTPATVYKWFLVDGTPEDDAVRKLYNSYKVLYDMKYT</sequence>
<evidence type="ECO:0000256" key="3">
    <source>
        <dbReference type="ARBA" id="ARBA00010400"/>
    </source>
</evidence>
<feature type="domain" description="RxLR effector PexRD54 WY" evidence="7">
    <location>
        <begin position="143"/>
        <end position="178"/>
    </location>
</feature>
<protein>
    <submittedName>
        <fullName evidence="8">RxLR effector protein</fullName>
    </submittedName>
</protein>
<evidence type="ECO:0000256" key="4">
    <source>
        <dbReference type="ARBA" id="ARBA00022525"/>
    </source>
</evidence>
<dbReference type="AlphaFoldDB" id="A0A225UYG7"/>
<gene>
    <name evidence="8" type="ORF">PHMEG_00031506</name>
</gene>
<dbReference type="OrthoDB" id="93524at2759"/>
<dbReference type="Pfam" id="PF22748">
    <property type="entry name" value="PexRD54_WY"/>
    <property type="match status" value="3"/>
</dbReference>
<evidence type="ECO:0000256" key="2">
    <source>
        <dbReference type="ARBA" id="ARBA00004613"/>
    </source>
</evidence>
<feature type="non-terminal residue" evidence="8">
    <location>
        <position position="1"/>
    </location>
</feature>
<keyword evidence="5" id="KW-0732">Signal</keyword>